<dbReference type="EMBL" id="ML005802">
    <property type="protein sequence ID" value="RKP17514.1"/>
    <property type="molecule type" value="Genomic_DNA"/>
</dbReference>
<dbReference type="Pfam" id="PF00588">
    <property type="entry name" value="SpoU_methylase"/>
    <property type="match status" value="1"/>
</dbReference>
<evidence type="ECO:0000256" key="3">
    <source>
        <dbReference type="SAM" id="MobiDB-lite"/>
    </source>
</evidence>
<name>A0A4P9YEA3_ROZAC</name>
<dbReference type="InterPro" id="IPR051259">
    <property type="entry name" value="rRNA_Methyltransferase"/>
</dbReference>
<dbReference type="InterPro" id="IPR001537">
    <property type="entry name" value="SpoU_MeTrfase"/>
</dbReference>
<evidence type="ECO:0000313" key="5">
    <source>
        <dbReference type="EMBL" id="RKP17514.1"/>
    </source>
</evidence>
<evidence type="ECO:0000256" key="1">
    <source>
        <dbReference type="ARBA" id="ARBA00022603"/>
    </source>
</evidence>
<keyword evidence="1" id="KW-0489">Methyltransferase</keyword>
<dbReference type="GO" id="GO:0003723">
    <property type="term" value="F:RNA binding"/>
    <property type="evidence" value="ECO:0007669"/>
    <property type="project" value="InterPro"/>
</dbReference>
<feature type="domain" description="tRNA/rRNA methyltransferase SpoU type" evidence="4">
    <location>
        <begin position="64"/>
        <end position="214"/>
    </location>
</feature>
<keyword evidence="2" id="KW-0808">Transferase</keyword>
<dbReference type="SUPFAM" id="SSF75217">
    <property type="entry name" value="alpha/beta knot"/>
    <property type="match status" value="1"/>
</dbReference>
<dbReference type="InterPro" id="IPR029028">
    <property type="entry name" value="Alpha/beta_knot_MTases"/>
</dbReference>
<dbReference type="GO" id="GO:0032259">
    <property type="term" value="P:methylation"/>
    <property type="evidence" value="ECO:0007669"/>
    <property type="project" value="UniProtKB-KW"/>
</dbReference>
<evidence type="ECO:0000259" key="4">
    <source>
        <dbReference type="Pfam" id="PF00588"/>
    </source>
</evidence>
<dbReference type="PANTHER" id="PTHR43191:SF2">
    <property type="entry name" value="RRNA METHYLTRANSFERASE 3, MITOCHONDRIAL"/>
    <property type="match status" value="1"/>
</dbReference>
<protein>
    <recommendedName>
        <fullName evidence="4">tRNA/rRNA methyltransferase SpoU type domain-containing protein</fullName>
    </recommendedName>
</protein>
<dbReference type="Gene3D" id="3.40.1280.10">
    <property type="match status" value="1"/>
</dbReference>
<dbReference type="Proteomes" id="UP000281549">
    <property type="component" value="Unassembled WGS sequence"/>
</dbReference>
<gene>
    <name evidence="5" type="ORF">ROZALSC1DRAFT_30684</name>
</gene>
<dbReference type="AlphaFoldDB" id="A0A4P9YEA3"/>
<feature type="compositionally biased region" description="Basic and acidic residues" evidence="3">
    <location>
        <begin position="236"/>
        <end position="250"/>
    </location>
</feature>
<proteinExistence type="predicted"/>
<reference evidence="6" key="1">
    <citation type="journal article" date="2018" name="Nat. Microbiol.">
        <title>Leveraging single-cell genomics to expand the fungal tree of life.</title>
        <authorList>
            <person name="Ahrendt S.R."/>
            <person name="Quandt C.A."/>
            <person name="Ciobanu D."/>
            <person name="Clum A."/>
            <person name="Salamov A."/>
            <person name="Andreopoulos B."/>
            <person name="Cheng J.F."/>
            <person name="Woyke T."/>
            <person name="Pelin A."/>
            <person name="Henrissat B."/>
            <person name="Reynolds N.K."/>
            <person name="Benny G.L."/>
            <person name="Smith M.E."/>
            <person name="James T.Y."/>
            <person name="Grigoriev I.V."/>
        </authorList>
    </citation>
    <scope>NUCLEOTIDE SEQUENCE [LARGE SCALE GENOMIC DNA]</scope>
    <source>
        <strain evidence="6">CSF55</strain>
    </source>
</reference>
<accession>A0A4P9YEA3</accession>
<sequence>MVSTDYEDSNEIIDEVESRYPECTIVRAPGAIMEKHLRSKLVVEADLPAGYVNLESRKTNLNKLLVLDNVRQPENVEMILAASREYRFDGIITLNSASFFSQRILENSRLVPLSIPVFHANERKDIFKFLRKNPSHHALVATSNTVDEPLEHCEGGLLFSSPLRKLSRFALVLSNESNGVNEEWNDFHLKRLISIPMKNNVESFGVSAAAVVLMDRLSMMKLQNTKEDNNTSENGTSKEKSIKVEINNEKEEIETNYA</sequence>
<organism evidence="5 6">
    <name type="scientific">Rozella allomycis (strain CSF55)</name>
    <dbReference type="NCBI Taxonomy" id="988480"/>
    <lineage>
        <taxon>Eukaryota</taxon>
        <taxon>Fungi</taxon>
        <taxon>Fungi incertae sedis</taxon>
        <taxon>Cryptomycota</taxon>
        <taxon>Cryptomycota incertae sedis</taxon>
        <taxon>Rozella</taxon>
    </lineage>
</organism>
<dbReference type="InterPro" id="IPR029026">
    <property type="entry name" value="tRNA_m1G_MTases_N"/>
</dbReference>
<dbReference type="GO" id="GO:0008173">
    <property type="term" value="F:RNA methyltransferase activity"/>
    <property type="evidence" value="ECO:0007669"/>
    <property type="project" value="InterPro"/>
</dbReference>
<evidence type="ECO:0000256" key="2">
    <source>
        <dbReference type="ARBA" id="ARBA00022679"/>
    </source>
</evidence>
<evidence type="ECO:0000313" key="6">
    <source>
        <dbReference type="Proteomes" id="UP000281549"/>
    </source>
</evidence>
<dbReference type="GO" id="GO:0006396">
    <property type="term" value="P:RNA processing"/>
    <property type="evidence" value="ECO:0007669"/>
    <property type="project" value="InterPro"/>
</dbReference>
<feature type="region of interest" description="Disordered" evidence="3">
    <location>
        <begin position="224"/>
        <end position="258"/>
    </location>
</feature>
<dbReference type="PANTHER" id="PTHR43191">
    <property type="entry name" value="RRNA METHYLTRANSFERASE 3"/>
    <property type="match status" value="1"/>
</dbReference>
<feature type="non-terminal residue" evidence="5">
    <location>
        <position position="258"/>
    </location>
</feature>